<dbReference type="Proteomes" id="UP000828941">
    <property type="component" value="Chromosome 12"/>
</dbReference>
<dbReference type="EMBL" id="CM039437">
    <property type="protein sequence ID" value="KAI4307497.1"/>
    <property type="molecule type" value="Genomic_DNA"/>
</dbReference>
<keyword evidence="2" id="KW-1185">Reference proteome</keyword>
<evidence type="ECO:0000313" key="2">
    <source>
        <dbReference type="Proteomes" id="UP000828941"/>
    </source>
</evidence>
<organism evidence="1 2">
    <name type="scientific">Bauhinia variegata</name>
    <name type="common">Purple orchid tree</name>
    <name type="synonym">Phanera variegata</name>
    <dbReference type="NCBI Taxonomy" id="167791"/>
    <lineage>
        <taxon>Eukaryota</taxon>
        <taxon>Viridiplantae</taxon>
        <taxon>Streptophyta</taxon>
        <taxon>Embryophyta</taxon>
        <taxon>Tracheophyta</taxon>
        <taxon>Spermatophyta</taxon>
        <taxon>Magnoliopsida</taxon>
        <taxon>eudicotyledons</taxon>
        <taxon>Gunneridae</taxon>
        <taxon>Pentapetalae</taxon>
        <taxon>rosids</taxon>
        <taxon>fabids</taxon>
        <taxon>Fabales</taxon>
        <taxon>Fabaceae</taxon>
        <taxon>Cercidoideae</taxon>
        <taxon>Cercideae</taxon>
        <taxon>Bauhiniinae</taxon>
        <taxon>Bauhinia</taxon>
    </lineage>
</organism>
<comment type="caution">
    <text evidence="1">The sequence shown here is derived from an EMBL/GenBank/DDBJ whole genome shotgun (WGS) entry which is preliminary data.</text>
</comment>
<reference evidence="1 2" key="1">
    <citation type="journal article" date="2022" name="DNA Res.">
        <title>Chromosomal-level genome assembly of the orchid tree Bauhinia variegata (Leguminosae; Cercidoideae) supports the allotetraploid origin hypothesis of Bauhinia.</title>
        <authorList>
            <person name="Zhong Y."/>
            <person name="Chen Y."/>
            <person name="Zheng D."/>
            <person name="Pang J."/>
            <person name="Liu Y."/>
            <person name="Luo S."/>
            <person name="Meng S."/>
            <person name="Qian L."/>
            <person name="Wei D."/>
            <person name="Dai S."/>
            <person name="Zhou R."/>
        </authorList>
    </citation>
    <scope>NUCLEOTIDE SEQUENCE [LARGE SCALE GENOMIC DNA]</scope>
    <source>
        <strain evidence="1">BV-YZ2020</strain>
    </source>
</reference>
<proteinExistence type="predicted"/>
<gene>
    <name evidence="1" type="ORF">L6164_030676</name>
</gene>
<accession>A0ACB9LDI8</accession>
<evidence type="ECO:0000313" key="1">
    <source>
        <dbReference type="EMBL" id="KAI4307497.1"/>
    </source>
</evidence>
<protein>
    <submittedName>
        <fullName evidence="1">Uncharacterized protein</fullName>
    </submittedName>
</protein>
<name>A0ACB9LDI8_BAUVA</name>
<sequence length="583" mass="65377">MLNQGNSLQQEGINLLRPELSLTTMKKTGRRSKQSSPIDVSASATNEKQLYEERIHQLEKENRAYQAEIEELRQNHGNGSPASDIGLAKLKEEYLQKLNVLEEQVTELKKKLASQSQFSTQRKRVDETTKQLQFEIQSLKAQKVQLQCKIKLESMQFRLCKASLEKEVLQLKKEARRKDYEILKLKASNQRFKMVLRRKTEEASTATERLRKMIEFRNAISSRSPGSGNGNNGVIQAAENELEVTTQLHELCSQYESEMERMAEEIAKLREEAEMQRHEELRSQLQEKDGDCWEAEFDINDLKEQVNGLGCLLRELQLQKRVNSSDQMQRDPVQPVLRGASTNKLLEKLKTPKTTRFSESKVERETAEGVCCSCSKKSLCKTTKCKCRLIGESCGKSCGCTSFKCTNREQVPVAAGESSNSENTKCTANASPLVDGTENGNIVASEGAKLLQSALVEKPADSRDNLGPRKKALRDIQNSLGNMDDKKPGKKKKGRKPVIHLVTKEPYSSLPENSNLNEAETQANNLMNLDNASLGMPLTDGNSGQPNEAAIDISEAAVPRNLRNPTRRAKGLIGKENSFISFN</sequence>